<feature type="transmembrane region" description="Helical" evidence="1">
    <location>
        <begin position="163"/>
        <end position="184"/>
    </location>
</feature>
<name>A0A0N1H3X4_9EURO</name>
<keyword evidence="1" id="KW-0472">Membrane</keyword>
<evidence type="ECO:0000313" key="3">
    <source>
        <dbReference type="Proteomes" id="UP000038010"/>
    </source>
</evidence>
<evidence type="ECO:0000313" key="2">
    <source>
        <dbReference type="EMBL" id="KPI35233.1"/>
    </source>
</evidence>
<keyword evidence="3" id="KW-1185">Reference proteome</keyword>
<dbReference type="AlphaFoldDB" id="A0A0N1H3X4"/>
<keyword evidence="1" id="KW-1133">Transmembrane helix</keyword>
<organism evidence="2 3">
    <name type="scientific">Cyphellophora attinorum</name>
    <dbReference type="NCBI Taxonomy" id="1664694"/>
    <lineage>
        <taxon>Eukaryota</taxon>
        <taxon>Fungi</taxon>
        <taxon>Dikarya</taxon>
        <taxon>Ascomycota</taxon>
        <taxon>Pezizomycotina</taxon>
        <taxon>Eurotiomycetes</taxon>
        <taxon>Chaetothyriomycetidae</taxon>
        <taxon>Chaetothyriales</taxon>
        <taxon>Cyphellophoraceae</taxon>
        <taxon>Cyphellophora</taxon>
    </lineage>
</organism>
<comment type="caution">
    <text evidence="2">The sequence shown here is derived from an EMBL/GenBank/DDBJ whole genome shotgun (WGS) entry which is preliminary data.</text>
</comment>
<dbReference type="EMBL" id="LFJN01000042">
    <property type="protein sequence ID" value="KPI35233.1"/>
    <property type="molecule type" value="Genomic_DNA"/>
</dbReference>
<dbReference type="VEuPathDB" id="FungiDB:AB675_3786"/>
<dbReference type="Proteomes" id="UP000038010">
    <property type="component" value="Unassembled WGS sequence"/>
</dbReference>
<proteinExistence type="predicted"/>
<evidence type="ECO:0000256" key="1">
    <source>
        <dbReference type="SAM" id="Phobius"/>
    </source>
</evidence>
<dbReference type="GeneID" id="28735747"/>
<protein>
    <submittedName>
        <fullName evidence="2">Uncharacterized protein</fullName>
    </submittedName>
</protein>
<reference evidence="2 3" key="1">
    <citation type="submission" date="2015-06" db="EMBL/GenBank/DDBJ databases">
        <title>Draft genome of the ant-associated black yeast Phialophora attae CBS 131958.</title>
        <authorList>
            <person name="Moreno L.F."/>
            <person name="Stielow B.J."/>
            <person name="de Hoog S."/>
            <person name="Vicente V.A."/>
            <person name="Weiss V.A."/>
            <person name="de Vries M."/>
            <person name="Cruz L.M."/>
            <person name="Souza E.M."/>
        </authorList>
    </citation>
    <scope>NUCLEOTIDE SEQUENCE [LARGE SCALE GENOMIC DNA]</scope>
    <source>
        <strain evidence="2 3">CBS 131958</strain>
    </source>
</reference>
<gene>
    <name evidence="2" type="ORF">AB675_3786</name>
</gene>
<dbReference type="RefSeq" id="XP_017995196.1">
    <property type="nucleotide sequence ID" value="XM_018143867.1"/>
</dbReference>
<keyword evidence="1" id="KW-0812">Transmembrane</keyword>
<sequence>MSATRIVVPVILATNPADGVLEDVAAASWEGPHVVLTRMSTRYRRHISRHRFILAAYLLFTARQIAIFDVDPAFVSTAVHTAAEMLTIIKVFNIDSILPNYHSILPTRVSFSQLAFKEFLTSVLHKQQGRPPTGPFIDNYIVYCGRRAARYLVVSLRFSSIKAVLLVAYAALLGTLVGIGAGLATHDVSTGAQVAGAIFTLVVVIAPSLAALVWHVV</sequence>
<accession>A0A0N1H3X4</accession>
<feature type="transmembrane region" description="Helical" evidence="1">
    <location>
        <begin position="190"/>
        <end position="214"/>
    </location>
</feature>